<accession>A0A0T5NSG3</accession>
<reference evidence="2 3" key="1">
    <citation type="submission" date="2015-04" db="EMBL/GenBank/DDBJ databases">
        <title>The draft genome sequence of Roseovarius sp.R12b.</title>
        <authorList>
            <person name="Li G."/>
            <person name="Lai Q."/>
            <person name="Shao Z."/>
            <person name="Yan P."/>
        </authorList>
    </citation>
    <scope>NUCLEOTIDE SEQUENCE [LARGE SCALE GENOMIC DNA]</scope>
    <source>
        <strain evidence="2 3">R12B</strain>
    </source>
</reference>
<dbReference type="EMBL" id="LAXJ01000016">
    <property type="protein sequence ID" value="KRS11880.1"/>
    <property type="molecule type" value="Genomic_DNA"/>
</dbReference>
<dbReference type="InterPro" id="IPR036410">
    <property type="entry name" value="HSP_DnaJ_Cys-rich_dom_sf"/>
</dbReference>
<keyword evidence="3" id="KW-1185">Reference proteome</keyword>
<evidence type="ECO:0000313" key="2">
    <source>
        <dbReference type="EMBL" id="KRS11880.1"/>
    </source>
</evidence>
<comment type="caution">
    <text evidence="2">The sequence shown here is derived from an EMBL/GenBank/DDBJ whole genome shotgun (WGS) entry which is preliminary data.</text>
</comment>
<dbReference type="AlphaFoldDB" id="A0A0T5NSG3"/>
<evidence type="ECO:0000259" key="1">
    <source>
        <dbReference type="Pfam" id="PF25436"/>
    </source>
</evidence>
<proteinExistence type="predicted"/>
<sequence length="60" mass="6647">MRRCHRCTGSGQAPCQVCFGQGTTHRRLDRFGKPVHDRCDGCFGRKTTRCGLCNGEGFIA</sequence>
<gene>
    <name evidence="2" type="ORF">XM53_14415</name>
</gene>
<dbReference type="PATRIC" id="fig|1641875.4.peg.687"/>
<dbReference type="Proteomes" id="UP000051295">
    <property type="component" value="Unassembled WGS sequence"/>
</dbReference>
<dbReference type="STRING" id="1641875.XM53_14415"/>
<protein>
    <recommendedName>
        <fullName evidence="1">BSD2 cysteine rich domain-containing protein</fullName>
    </recommendedName>
</protein>
<dbReference type="Pfam" id="PF25436">
    <property type="entry name" value="BSD2_CRD"/>
    <property type="match status" value="1"/>
</dbReference>
<name>A0A0T5NSG3_9RHOB</name>
<organism evidence="2 3">
    <name type="scientific">Roseovarius atlanticus</name>
    <dbReference type="NCBI Taxonomy" id="1641875"/>
    <lineage>
        <taxon>Bacteria</taxon>
        <taxon>Pseudomonadati</taxon>
        <taxon>Pseudomonadota</taxon>
        <taxon>Alphaproteobacteria</taxon>
        <taxon>Rhodobacterales</taxon>
        <taxon>Roseobacteraceae</taxon>
        <taxon>Roseovarius</taxon>
    </lineage>
</organism>
<feature type="domain" description="BSD2 cysteine rich" evidence="1">
    <location>
        <begin position="4"/>
        <end position="59"/>
    </location>
</feature>
<dbReference type="SUPFAM" id="SSF57938">
    <property type="entry name" value="DnaJ/Hsp40 cysteine-rich domain"/>
    <property type="match status" value="1"/>
</dbReference>
<evidence type="ECO:0000313" key="3">
    <source>
        <dbReference type="Proteomes" id="UP000051295"/>
    </source>
</evidence>
<dbReference type="InterPro" id="IPR057453">
    <property type="entry name" value="BSD2_CRD"/>
</dbReference>